<evidence type="ECO:0000313" key="3">
    <source>
        <dbReference type="Proteomes" id="UP000266723"/>
    </source>
</evidence>
<proteinExistence type="predicted"/>
<comment type="caution">
    <text evidence="2">The sequence shown here is derived from an EMBL/GenBank/DDBJ whole genome shotgun (WGS) entry which is preliminary data.</text>
</comment>
<name>A0ABQ7EGP1_BRACR</name>
<evidence type="ECO:0000256" key="1">
    <source>
        <dbReference type="SAM" id="Phobius"/>
    </source>
</evidence>
<dbReference type="Proteomes" id="UP000266723">
    <property type="component" value="Unassembled WGS sequence"/>
</dbReference>
<sequence>MLHYADDRPGHTGFRSRPVWADSGFHESFEVDTAITSPDEEHTEEYDEDYWKERAIEMSLQDEKLETHKFTNTFPTSFDAVHSTSVDTHPRPAKQPLTSIDTRKGTSIDIRAAAKIQEQENIPSPTSIWDYSPLSIYFLAGCITQMTGLVIQVSVLVLS</sequence>
<reference evidence="2 3" key="1">
    <citation type="journal article" date="2020" name="BMC Genomics">
        <title>Intraspecific diversification of the crop wild relative Brassica cretica Lam. using demographic model selection.</title>
        <authorList>
            <person name="Kioukis A."/>
            <person name="Michalopoulou V.A."/>
            <person name="Briers L."/>
            <person name="Pirintsos S."/>
            <person name="Studholme D.J."/>
            <person name="Pavlidis P."/>
            <person name="Sarris P.F."/>
        </authorList>
    </citation>
    <scope>NUCLEOTIDE SEQUENCE [LARGE SCALE GENOMIC DNA]</scope>
    <source>
        <strain evidence="3">cv. PFS-1207/04</strain>
    </source>
</reference>
<gene>
    <name evidence="2" type="ORF">DY000_02020250</name>
</gene>
<keyword evidence="1" id="KW-1133">Transmembrane helix</keyword>
<protein>
    <submittedName>
        <fullName evidence="2">Uncharacterized protein</fullName>
    </submittedName>
</protein>
<keyword evidence="1" id="KW-0812">Transmembrane</keyword>
<organism evidence="2 3">
    <name type="scientific">Brassica cretica</name>
    <name type="common">Mustard</name>
    <dbReference type="NCBI Taxonomy" id="69181"/>
    <lineage>
        <taxon>Eukaryota</taxon>
        <taxon>Viridiplantae</taxon>
        <taxon>Streptophyta</taxon>
        <taxon>Embryophyta</taxon>
        <taxon>Tracheophyta</taxon>
        <taxon>Spermatophyta</taxon>
        <taxon>Magnoliopsida</taxon>
        <taxon>eudicotyledons</taxon>
        <taxon>Gunneridae</taxon>
        <taxon>Pentapetalae</taxon>
        <taxon>rosids</taxon>
        <taxon>malvids</taxon>
        <taxon>Brassicales</taxon>
        <taxon>Brassicaceae</taxon>
        <taxon>Brassiceae</taxon>
        <taxon>Brassica</taxon>
    </lineage>
</organism>
<keyword evidence="1" id="KW-0472">Membrane</keyword>
<evidence type="ECO:0000313" key="2">
    <source>
        <dbReference type="EMBL" id="KAF3595748.1"/>
    </source>
</evidence>
<feature type="transmembrane region" description="Helical" evidence="1">
    <location>
        <begin position="134"/>
        <end position="158"/>
    </location>
</feature>
<accession>A0ABQ7EGP1</accession>
<keyword evidence="3" id="KW-1185">Reference proteome</keyword>
<dbReference type="EMBL" id="QGKV02000299">
    <property type="protein sequence ID" value="KAF3595748.1"/>
    <property type="molecule type" value="Genomic_DNA"/>
</dbReference>